<comment type="caution">
    <text evidence="8">The sequence shown here is derived from an EMBL/GenBank/DDBJ whole genome shotgun (WGS) entry which is preliminary data.</text>
</comment>
<gene>
    <name evidence="8" type="ORF">GCM10009838_26650</name>
</gene>
<evidence type="ECO:0000256" key="2">
    <source>
        <dbReference type="ARBA" id="ARBA00022475"/>
    </source>
</evidence>
<dbReference type="EMBL" id="BAAAQM010000012">
    <property type="protein sequence ID" value="GAA1967188.1"/>
    <property type="molecule type" value="Genomic_DNA"/>
</dbReference>
<dbReference type="CDD" id="cd06579">
    <property type="entry name" value="TM_PBP1_transp_AraH_like"/>
    <property type="match status" value="1"/>
</dbReference>
<keyword evidence="2" id="KW-1003">Cell membrane</keyword>
<evidence type="ECO:0000256" key="4">
    <source>
        <dbReference type="ARBA" id="ARBA00022989"/>
    </source>
</evidence>
<evidence type="ECO:0000313" key="9">
    <source>
        <dbReference type="Proteomes" id="UP001499854"/>
    </source>
</evidence>
<keyword evidence="9" id="KW-1185">Reference proteome</keyword>
<dbReference type="Proteomes" id="UP001499854">
    <property type="component" value="Unassembled WGS sequence"/>
</dbReference>
<protein>
    <submittedName>
        <fullName evidence="8">ABC transporter permease</fullName>
    </submittedName>
</protein>
<feature type="transmembrane region" description="Helical" evidence="7">
    <location>
        <begin position="280"/>
        <end position="307"/>
    </location>
</feature>
<dbReference type="Pfam" id="PF02653">
    <property type="entry name" value="BPD_transp_2"/>
    <property type="match status" value="1"/>
</dbReference>
<feature type="transmembrane region" description="Helical" evidence="7">
    <location>
        <begin position="37"/>
        <end position="61"/>
    </location>
</feature>
<evidence type="ECO:0000256" key="5">
    <source>
        <dbReference type="ARBA" id="ARBA00023136"/>
    </source>
</evidence>
<feature type="transmembrane region" description="Helical" evidence="7">
    <location>
        <begin position="120"/>
        <end position="142"/>
    </location>
</feature>
<dbReference type="InterPro" id="IPR001851">
    <property type="entry name" value="ABC_transp_permease"/>
</dbReference>
<feature type="transmembrane region" description="Helical" evidence="7">
    <location>
        <begin position="244"/>
        <end position="265"/>
    </location>
</feature>
<dbReference type="PANTHER" id="PTHR32196">
    <property type="entry name" value="ABC TRANSPORTER PERMEASE PROTEIN YPHD-RELATED-RELATED"/>
    <property type="match status" value="1"/>
</dbReference>
<accession>A0ABN2RCS6</accession>
<proteinExistence type="predicted"/>
<dbReference type="PANTHER" id="PTHR32196:SF63">
    <property type="entry name" value="INNER MEMBRANE ABC TRANSPORTER PERMEASE PROTEIN YJFF"/>
    <property type="match status" value="1"/>
</dbReference>
<name>A0ABN2RCS6_9ACTN</name>
<reference evidence="8 9" key="1">
    <citation type="journal article" date="2019" name="Int. J. Syst. Evol. Microbiol.">
        <title>The Global Catalogue of Microorganisms (GCM) 10K type strain sequencing project: providing services to taxonomists for standard genome sequencing and annotation.</title>
        <authorList>
            <consortium name="The Broad Institute Genomics Platform"/>
            <consortium name="The Broad Institute Genome Sequencing Center for Infectious Disease"/>
            <person name="Wu L."/>
            <person name="Ma J."/>
        </authorList>
    </citation>
    <scope>NUCLEOTIDE SEQUENCE [LARGE SCALE GENOMIC DNA]</scope>
    <source>
        <strain evidence="8 9">JCM 16013</strain>
    </source>
</reference>
<evidence type="ECO:0000256" key="7">
    <source>
        <dbReference type="SAM" id="Phobius"/>
    </source>
</evidence>
<feature type="region of interest" description="Disordered" evidence="6">
    <location>
        <begin position="1"/>
        <end position="25"/>
    </location>
</feature>
<keyword evidence="4 7" id="KW-1133">Transmembrane helix</keyword>
<organism evidence="8 9">
    <name type="scientific">Catenulispora subtropica</name>
    <dbReference type="NCBI Taxonomy" id="450798"/>
    <lineage>
        <taxon>Bacteria</taxon>
        <taxon>Bacillati</taxon>
        <taxon>Actinomycetota</taxon>
        <taxon>Actinomycetes</taxon>
        <taxon>Catenulisporales</taxon>
        <taxon>Catenulisporaceae</taxon>
        <taxon>Catenulispora</taxon>
    </lineage>
</organism>
<evidence type="ECO:0000256" key="6">
    <source>
        <dbReference type="SAM" id="MobiDB-lite"/>
    </source>
</evidence>
<feature type="transmembrane region" description="Helical" evidence="7">
    <location>
        <begin position="81"/>
        <end position="108"/>
    </location>
</feature>
<dbReference type="RefSeq" id="WP_344657328.1">
    <property type="nucleotide sequence ID" value="NZ_BAAAQM010000012.1"/>
</dbReference>
<keyword evidence="3 7" id="KW-0812">Transmembrane</keyword>
<keyword evidence="5 7" id="KW-0472">Membrane</keyword>
<evidence type="ECO:0000256" key="1">
    <source>
        <dbReference type="ARBA" id="ARBA00004651"/>
    </source>
</evidence>
<sequence>MVSEPLSEPASPPSGSAPGTDPGSRAARFRAREARRLLAASVLQRQGAAVVLVLLCVYAWIAYPHFGTGDNLRDLALQSSFLAVVALGMTFVIITGGIDLSVGSVYALGGVLAAYGARGGFFGALLLPLAVCGTLGVVQGLIIARTGMAPFIVTLAGMLFARGLLLAITHEGAETYKIGAGAVFLNLGRGTWFGIGHPVWFTLALSGAGALTLRRTRFGQALFAIGGSESSARLMGLPVARDKVVVYGLSATLAGFAGAMTAAYVQSGVTVIGVGTELDAIAAVVIGGTLLAGGAGTVLGTLVGVLLRNVIQNIINQIGTLDSNYQSVVSGGFLLVVVVAQRWLTTRRVRS</sequence>
<evidence type="ECO:0000256" key="3">
    <source>
        <dbReference type="ARBA" id="ARBA00022692"/>
    </source>
</evidence>
<feature type="transmembrane region" description="Helical" evidence="7">
    <location>
        <begin position="148"/>
        <end position="168"/>
    </location>
</feature>
<comment type="subcellular location">
    <subcellularLocation>
        <location evidence="1">Cell membrane</location>
        <topology evidence="1">Multi-pass membrane protein</topology>
    </subcellularLocation>
</comment>
<evidence type="ECO:0000313" key="8">
    <source>
        <dbReference type="EMBL" id="GAA1967188.1"/>
    </source>
</evidence>